<protein>
    <recommendedName>
        <fullName evidence="6">Exonuclease domain-containing protein</fullName>
    </recommendedName>
</protein>
<dbReference type="GO" id="GO:0000027">
    <property type="term" value="P:ribosomal large subunit assembly"/>
    <property type="evidence" value="ECO:0007669"/>
    <property type="project" value="TreeGrafter"/>
</dbReference>
<dbReference type="SUPFAM" id="SSF53098">
    <property type="entry name" value="Ribonuclease H-like"/>
    <property type="match status" value="1"/>
</dbReference>
<evidence type="ECO:0000256" key="4">
    <source>
        <dbReference type="ARBA" id="ARBA00022839"/>
    </source>
</evidence>
<evidence type="ECO:0000256" key="1">
    <source>
        <dbReference type="ARBA" id="ARBA00022552"/>
    </source>
</evidence>
<evidence type="ECO:0000256" key="5">
    <source>
        <dbReference type="ARBA" id="ARBA00025599"/>
    </source>
</evidence>
<keyword evidence="4" id="KW-0269">Exonuclease</keyword>
<dbReference type="GO" id="GO:0005634">
    <property type="term" value="C:nucleus"/>
    <property type="evidence" value="ECO:0007669"/>
    <property type="project" value="TreeGrafter"/>
</dbReference>
<reference evidence="8" key="2">
    <citation type="submission" date="2013-12" db="EMBL/GenBank/DDBJ databases">
        <title>Evolution of pathogenesis and genome organization in the Tremellales.</title>
        <authorList>
            <person name="Cuomo C."/>
            <person name="Litvintseva A."/>
            <person name="Heitman J."/>
            <person name="Chen Y."/>
            <person name="Sun S."/>
            <person name="Springer D."/>
            <person name="Dromer F."/>
            <person name="Young S."/>
            <person name="Zeng Q."/>
            <person name="Chapman S."/>
            <person name="Gujja S."/>
            <person name="Saif S."/>
            <person name="Birren B."/>
        </authorList>
    </citation>
    <scope>NUCLEOTIDE SEQUENCE [LARGE SCALE GENOMIC DNA]</scope>
    <source>
        <strain evidence="8">CBS 10435</strain>
    </source>
</reference>
<dbReference type="GO" id="GO:0003676">
    <property type="term" value="F:nucleic acid binding"/>
    <property type="evidence" value="ECO:0007669"/>
    <property type="project" value="InterPro"/>
</dbReference>
<comment type="function">
    <text evidence="5">Exoribonuclease involved in ribosome biosynthesis. Involved in the processing of ITS1, the internal transcribed spacer localized between the 18S and 5.8S rRNAs.</text>
</comment>
<dbReference type="Pfam" id="PF00929">
    <property type="entry name" value="RNase_T"/>
    <property type="match status" value="1"/>
</dbReference>
<gene>
    <name evidence="7" type="ORF">L486_00491</name>
</gene>
<dbReference type="Proteomes" id="UP000092583">
    <property type="component" value="Unassembled WGS sequence"/>
</dbReference>
<evidence type="ECO:0000256" key="3">
    <source>
        <dbReference type="ARBA" id="ARBA00022801"/>
    </source>
</evidence>
<feature type="domain" description="Exonuclease" evidence="6">
    <location>
        <begin position="14"/>
        <end position="181"/>
    </location>
</feature>
<dbReference type="InterPro" id="IPR012337">
    <property type="entry name" value="RNaseH-like_sf"/>
</dbReference>
<sequence>MTSDREYQLPDLEDYLAIDCEFVGCKSGQALAKVGIVNHEGTIVLDTYVYVNPENIIDYRTSTSGIKAGVLDGAPTYEQVTSRIKSLVQGKILVGHTLFNDLSAIGHKHPYESFRDTALYYPLRFKMGIKREGEFPSLKKLSKELLGVDIQRDDDGRGHDPIEDARATMAIFMLVREDYEIDLMKNRDCVAGIPPIPVNLRLLGISLARDEVTGHPVMDT</sequence>
<dbReference type="PANTHER" id="PTHR12801">
    <property type="entry name" value="RNA EXONUCLEASE REXO1 / RECO3 FAMILY MEMBER-RELATED"/>
    <property type="match status" value="1"/>
</dbReference>
<keyword evidence="3" id="KW-0378">Hydrolase</keyword>
<dbReference type="GO" id="GO:0004527">
    <property type="term" value="F:exonuclease activity"/>
    <property type="evidence" value="ECO:0007669"/>
    <property type="project" value="UniProtKB-KW"/>
</dbReference>
<dbReference type="STRING" id="1331196.A0A1B9IZ90"/>
<evidence type="ECO:0000256" key="2">
    <source>
        <dbReference type="ARBA" id="ARBA00022722"/>
    </source>
</evidence>
<dbReference type="InterPro" id="IPR047021">
    <property type="entry name" value="REXO1/3/4-like"/>
</dbReference>
<dbReference type="Gene3D" id="3.30.420.10">
    <property type="entry name" value="Ribonuclease H-like superfamily/Ribonuclease H"/>
    <property type="match status" value="1"/>
</dbReference>
<dbReference type="OrthoDB" id="8191639at2759"/>
<dbReference type="InterPro" id="IPR036397">
    <property type="entry name" value="RNaseH_sf"/>
</dbReference>
<dbReference type="GO" id="GO:0006364">
    <property type="term" value="P:rRNA processing"/>
    <property type="evidence" value="ECO:0007669"/>
    <property type="project" value="UniProtKB-KW"/>
</dbReference>
<dbReference type="InterPro" id="IPR013520">
    <property type="entry name" value="Ribonucl_H"/>
</dbReference>
<keyword evidence="2" id="KW-0540">Nuclease</keyword>
<dbReference type="AlphaFoldDB" id="A0A1B9IZ90"/>
<evidence type="ECO:0000259" key="6">
    <source>
        <dbReference type="SMART" id="SM00479"/>
    </source>
</evidence>
<organism evidence="7 8">
    <name type="scientific">Kwoniella mangroviensis CBS 10435</name>
    <dbReference type="NCBI Taxonomy" id="1331196"/>
    <lineage>
        <taxon>Eukaryota</taxon>
        <taxon>Fungi</taxon>
        <taxon>Dikarya</taxon>
        <taxon>Basidiomycota</taxon>
        <taxon>Agaricomycotina</taxon>
        <taxon>Tremellomycetes</taxon>
        <taxon>Tremellales</taxon>
        <taxon>Cryptococcaceae</taxon>
        <taxon>Kwoniella</taxon>
    </lineage>
</organism>
<accession>A0A1B9IZ90</accession>
<keyword evidence="8" id="KW-1185">Reference proteome</keyword>
<dbReference type="SMART" id="SM00479">
    <property type="entry name" value="EXOIII"/>
    <property type="match status" value="1"/>
</dbReference>
<dbReference type="EMBL" id="KI669459">
    <property type="protein sequence ID" value="OCF60848.1"/>
    <property type="molecule type" value="Genomic_DNA"/>
</dbReference>
<evidence type="ECO:0000313" key="7">
    <source>
        <dbReference type="EMBL" id="OCF60848.1"/>
    </source>
</evidence>
<evidence type="ECO:0000313" key="8">
    <source>
        <dbReference type="Proteomes" id="UP000092583"/>
    </source>
</evidence>
<dbReference type="PANTHER" id="PTHR12801:SF45">
    <property type="entry name" value="RNA EXONUCLEASE 4"/>
    <property type="match status" value="1"/>
</dbReference>
<proteinExistence type="predicted"/>
<keyword evidence="1" id="KW-0698">rRNA processing</keyword>
<reference evidence="7 8" key="1">
    <citation type="submission" date="2013-07" db="EMBL/GenBank/DDBJ databases">
        <title>The Genome Sequence of Kwoniella mangroviensis CBS10435.</title>
        <authorList>
            <consortium name="The Broad Institute Genome Sequencing Platform"/>
            <person name="Cuomo C."/>
            <person name="Litvintseva A."/>
            <person name="Chen Y."/>
            <person name="Heitman J."/>
            <person name="Sun S."/>
            <person name="Springer D."/>
            <person name="Dromer F."/>
            <person name="Young S.K."/>
            <person name="Zeng Q."/>
            <person name="Gargeya S."/>
            <person name="Fitzgerald M."/>
            <person name="Abouelleil A."/>
            <person name="Alvarado L."/>
            <person name="Berlin A.M."/>
            <person name="Chapman S.B."/>
            <person name="Dewar J."/>
            <person name="Goldberg J."/>
            <person name="Griggs A."/>
            <person name="Gujja S."/>
            <person name="Hansen M."/>
            <person name="Howarth C."/>
            <person name="Imamovic A."/>
            <person name="Larimer J."/>
            <person name="McCowan C."/>
            <person name="Murphy C."/>
            <person name="Pearson M."/>
            <person name="Priest M."/>
            <person name="Roberts A."/>
            <person name="Saif S."/>
            <person name="Shea T."/>
            <person name="Sykes S."/>
            <person name="Wortman J."/>
            <person name="Nusbaum C."/>
            <person name="Birren B."/>
        </authorList>
    </citation>
    <scope>NUCLEOTIDE SEQUENCE [LARGE SCALE GENOMIC DNA]</scope>
    <source>
        <strain evidence="7 8">CBS 10435</strain>
    </source>
</reference>
<name>A0A1B9IZ90_9TREE</name>